<sequence>MSQQHPDPATPLWRAAQVFRLLSVLYALGFQIAVNGDLARPGPAWALFAVLVGWSLAAAVAYLRGFGRRTGWVLAEFAVSIALLFSTRWVAGPAWVADNQSWPTTLWLANAVVSAAILRGPYAGMGAGLAMMGCYALEKGVLEINLGRSAGLVIVLAVGLAVGLAARTARRVQAELDRAAKLTAVAAERERLARQMHDGVIQVLALVARRGREIGGPTAELAELAAGQERALRRFAGTGQFGDPAPAGAELDLRALLDPSAGDRVLLSMPATAVPLPAEVATELAAAVRNALDNVVRHAGPDATAYVLVEDLEDEVTVSIRDDGVGIAPGRLQTARAEGRLGVEKSIVGRLAALSGSARLHSDDDGTEWELTVPRVGRR</sequence>
<dbReference type="SUPFAM" id="SSF55874">
    <property type="entry name" value="ATPase domain of HSP90 chaperone/DNA topoisomerase II/histidine kinase"/>
    <property type="match status" value="1"/>
</dbReference>
<feature type="domain" description="Histidine kinase/HSP90-like ATPase" evidence="4">
    <location>
        <begin position="281"/>
        <end position="375"/>
    </location>
</feature>
<evidence type="ECO:0000313" key="7">
    <source>
        <dbReference type="Proteomes" id="UP000193484"/>
    </source>
</evidence>
<keyword evidence="6" id="KW-0547">Nucleotide-binding</keyword>
<evidence type="ECO:0000256" key="2">
    <source>
        <dbReference type="ARBA" id="ARBA00022777"/>
    </source>
</evidence>
<reference evidence="6 7" key="1">
    <citation type="submission" date="2016-01" db="EMBL/GenBank/DDBJ databases">
        <title>The new phylogeny of the genus Mycobacterium.</title>
        <authorList>
            <person name="Tarcisio F."/>
            <person name="Conor M."/>
            <person name="Antonella G."/>
            <person name="Elisabetta G."/>
            <person name="Giulia F.S."/>
            <person name="Sara T."/>
            <person name="Anna F."/>
            <person name="Clotilde B."/>
            <person name="Roberto B."/>
            <person name="Veronica D.S."/>
            <person name="Fabio R."/>
            <person name="Monica P."/>
            <person name="Olivier J."/>
            <person name="Enrico T."/>
            <person name="Nicola S."/>
        </authorList>
    </citation>
    <scope>NUCLEOTIDE SEQUENCE [LARGE SCALE GENOMIC DNA]</scope>
    <source>
        <strain evidence="6 7">DSM 44179</strain>
    </source>
</reference>
<keyword evidence="1" id="KW-0808">Transferase</keyword>
<dbReference type="OrthoDB" id="5181554at2"/>
<dbReference type="InterPro" id="IPR050482">
    <property type="entry name" value="Sensor_HK_TwoCompSys"/>
</dbReference>
<dbReference type="RefSeq" id="WP_085098316.1">
    <property type="nucleotide sequence ID" value="NZ_AP022603.1"/>
</dbReference>
<dbReference type="InterPro" id="IPR003594">
    <property type="entry name" value="HATPase_dom"/>
</dbReference>
<evidence type="ECO:0000259" key="4">
    <source>
        <dbReference type="Pfam" id="PF02518"/>
    </source>
</evidence>
<dbReference type="InterPro" id="IPR045975">
    <property type="entry name" value="DUF5931"/>
</dbReference>
<dbReference type="PANTHER" id="PTHR24421">
    <property type="entry name" value="NITRATE/NITRITE SENSOR PROTEIN NARX-RELATED"/>
    <property type="match status" value="1"/>
</dbReference>
<dbReference type="Pfam" id="PF19354">
    <property type="entry name" value="DUF5931"/>
    <property type="match status" value="1"/>
</dbReference>
<evidence type="ECO:0000259" key="5">
    <source>
        <dbReference type="Pfam" id="PF19354"/>
    </source>
</evidence>
<dbReference type="GO" id="GO:0005524">
    <property type="term" value="F:ATP binding"/>
    <property type="evidence" value="ECO:0007669"/>
    <property type="project" value="UniProtKB-KW"/>
</dbReference>
<keyword evidence="6" id="KW-0067">ATP-binding</keyword>
<dbReference type="STRING" id="1793.AWC04_15260"/>
<evidence type="ECO:0000256" key="1">
    <source>
        <dbReference type="ARBA" id="ARBA00022679"/>
    </source>
</evidence>
<dbReference type="NCBIfam" id="NF047322">
    <property type="entry name" value="HK_morpho_MacS"/>
    <property type="match status" value="1"/>
</dbReference>
<comment type="caution">
    <text evidence="6">The sequence shown here is derived from an EMBL/GenBank/DDBJ whole genome shotgun (WGS) entry which is preliminary data.</text>
</comment>
<feature type="domain" description="DUF5931" evidence="5">
    <location>
        <begin position="10"/>
        <end position="170"/>
    </location>
</feature>
<dbReference type="AlphaFoldDB" id="A0A1X1R7C1"/>
<dbReference type="Proteomes" id="UP000193484">
    <property type="component" value="Unassembled WGS sequence"/>
</dbReference>
<keyword evidence="7" id="KW-1185">Reference proteome</keyword>
<keyword evidence="2" id="KW-0418">Kinase</keyword>
<evidence type="ECO:0000313" key="6">
    <source>
        <dbReference type="EMBL" id="ORV00771.1"/>
    </source>
</evidence>
<gene>
    <name evidence="6" type="ORF">AWC04_15260</name>
</gene>
<dbReference type="PANTHER" id="PTHR24421:SF61">
    <property type="entry name" value="OXYGEN SENSOR HISTIDINE KINASE NREB"/>
    <property type="match status" value="1"/>
</dbReference>
<protein>
    <submittedName>
        <fullName evidence="6">ATP-binding protein</fullName>
    </submittedName>
</protein>
<organism evidence="6 7">
    <name type="scientific">Mycolicibacterium fallax</name>
    <name type="common">Mycobacterium fallax</name>
    <dbReference type="NCBI Taxonomy" id="1793"/>
    <lineage>
        <taxon>Bacteria</taxon>
        <taxon>Bacillati</taxon>
        <taxon>Actinomycetota</taxon>
        <taxon>Actinomycetes</taxon>
        <taxon>Mycobacteriales</taxon>
        <taxon>Mycobacteriaceae</taxon>
        <taxon>Mycolicibacterium</taxon>
    </lineage>
</organism>
<dbReference type="EMBL" id="LQOJ01000049">
    <property type="protein sequence ID" value="ORV00771.1"/>
    <property type="molecule type" value="Genomic_DNA"/>
</dbReference>
<proteinExistence type="predicted"/>
<name>A0A1X1R7C1_MYCFA</name>
<dbReference type="Pfam" id="PF02518">
    <property type="entry name" value="HATPase_c"/>
    <property type="match status" value="1"/>
</dbReference>
<keyword evidence="3" id="KW-0902">Two-component regulatory system</keyword>
<dbReference type="Gene3D" id="3.30.565.10">
    <property type="entry name" value="Histidine kinase-like ATPase, C-terminal domain"/>
    <property type="match status" value="1"/>
</dbReference>
<evidence type="ECO:0000256" key="3">
    <source>
        <dbReference type="ARBA" id="ARBA00023012"/>
    </source>
</evidence>
<dbReference type="GO" id="GO:0016301">
    <property type="term" value="F:kinase activity"/>
    <property type="evidence" value="ECO:0007669"/>
    <property type="project" value="UniProtKB-KW"/>
</dbReference>
<accession>A0A1X1R7C1</accession>
<dbReference type="InterPro" id="IPR036890">
    <property type="entry name" value="HATPase_C_sf"/>
</dbReference>
<dbReference type="GO" id="GO:0000160">
    <property type="term" value="P:phosphorelay signal transduction system"/>
    <property type="evidence" value="ECO:0007669"/>
    <property type="project" value="UniProtKB-KW"/>
</dbReference>